<feature type="compositionally biased region" description="Basic and acidic residues" evidence="1">
    <location>
        <begin position="189"/>
        <end position="204"/>
    </location>
</feature>
<feature type="region of interest" description="Disordered" evidence="1">
    <location>
        <begin position="176"/>
        <end position="206"/>
    </location>
</feature>
<protein>
    <submittedName>
        <fullName evidence="4">Pilin N-terminal domain-containing protein</fullName>
    </submittedName>
</protein>
<dbReference type="Proteomes" id="UP001183682">
    <property type="component" value="Unassembled WGS sequence"/>
</dbReference>
<dbReference type="EMBL" id="JARPZN010000003">
    <property type="protein sequence ID" value="MDT2689828.1"/>
    <property type="molecule type" value="Genomic_DNA"/>
</dbReference>
<reference evidence="4" key="1">
    <citation type="submission" date="2023-03" db="EMBL/GenBank/DDBJ databases">
        <authorList>
            <person name="Shen W."/>
            <person name="Cai J."/>
        </authorList>
    </citation>
    <scope>NUCLEOTIDE SEQUENCE</scope>
    <source>
        <strain evidence="4">K69-2</strain>
    </source>
</reference>
<feature type="domain" description="Gram-positive pilin subunit D1 N-terminal" evidence="3">
    <location>
        <begin position="103"/>
        <end position="174"/>
    </location>
</feature>
<accession>A0AAE4KRK8</accession>
<dbReference type="RefSeq" id="WP_311809820.1">
    <property type="nucleotide sequence ID" value="NZ_JARPZN010000003.1"/>
</dbReference>
<dbReference type="Gene3D" id="2.60.40.10">
    <property type="entry name" value="Immunoglobulins"/>
    <property type="match status" value="1"/>
</dbReference>
<keyword evidence="2" id="KW-0472">Membrane</keyword>
<evidence type="ECO:0000313" key="4">
    <source>
        <dbReference type="EMBL" id="MDT2689828.1"/>
    </source>
</evidence>
<dbReference type="Pfam" id="PF16555">
    <property type="entry name" value="GramPos_pilinD1"/>
    <property type="match status" value="1"/>
</dbReference>
<keyword evidence="2" id="KW-0812">Transmembrane</keyword>
<evidence type="ECO:0000256" key="2">
    <source>
        <dbReference type="SAM" id="Phobius"/>
    </source>
</evidence>
<gene>
    <name evidence="4" type="ORF">P7E30_06390</name>
</gene>
<comment type="caution">
    <text evidence="4">The sequence shown here is derived from an EMBL/GenBank/DDBJ whole genome shotgun (WGS) entry which is preliminary data.</text>
</comment>
<sequence>MMKRHNFYLILVPFLITFLWTSSSLKSVADERHYQNLIITKYGLSETDETFFGIEKDKENFLKINNIPLDSNGFRLNPLKNVTYTIQEIVPKEAQTAISISDPASYILTGATYEITTNEQGIAEISLKDGDYLLTEQANPTIHLNEPAAPSLLSLPVVNMEGTSYLENVYIYPKSKTDHQKNTTPVDQKPPKADEPATGEKEGAFPDLGTNASMANIISGLGVLLLLIWFGLRRESD</sequence>
<name>A0AAE4KRK8_ENTGA</name>
<evidence type="ECO:0000256" key="1">
    <source>
        <dbReference type="SAM" id="MobiDB-lite"/>
    </source>
</evidence>
<evidence type="ECO:0000259" key="3">
    <source>
        <dbReference type="Pfam" id="PF16555"/>
    </source>
</evidence>
<dbReference type="InterPro" id="IPR013783">
    <property type="entry name" value="Ig-like_fold"/>
</dbReference>
<organism evidence="4 5">
    <name type="scientific">Enterococcus gallinarum</name>
    <dbReference type="NCBI Taxonomy" id="1353"/>
    <lineage>
        <taxon>Bacteria</taxon>
        <taxon>Bacillati</taxon>
        <taxon>Bacillota</taxon>
        <taxon>Bacilli</taxon>
        <taxon>Lactobacillales</taxon>
        <taxon>Enterococcaceae</taxon>
        <taxon>Enterococcus</taxon>
    </lineage>
</organism>
<evidence type="ECO:0000313" key="5">
    <source>
        <dbReference type="Proteomes" id="UP001183682"/>
    </source>
</evidence>
<feature type="transmembrane region" description="Helical" evidence="2">
    <location>
        <begin position="214"/>
        <end position="232"/>
    </location>
</feature>
<dbReference type="InterPro" id="IPR032364">
    <property type="entry name" value="GramPos_pilinD1_N"/>
</dbReference>
<keyword evidence="2" id="KW-1133">Transmembrane helix</keyword>
<dbReference type="AlphaFoldDB" id="A0AAE4KRK8"/>
<proteinExistence type="predicted"/>